<evidence type="ECO:0000313" key="1">
    <source>
        <dbReference type="EMBL" id="KAI8544800.1"/>
    </source>
</evidence>
<reference evidence="1" key="1">
    <citation type="submission" date="2022-02" db="EMBL/GenBank/DDBJ databases">
        <title>Plant Genome Project.</title>
        <authorList>
            <person name="Zhang R.-G."/>
        </authorList>
    </citation>
    <scope>NUCLEOTIDE SEQUENCE</scope>
    <source>
        <strain evidence="1">AT1</strain>
    </source>
</reference>
<sequence>MQPLPTKLILSKKRAKEGKSSDEVEHFPVPSRAAVRPRETVSAVELKESEVCCRNIIGLLKLLVLFDFLHSCFLIAHLLVMFAELPGFKNLKRKDRR</sequence>
<protein>
    <submittedName>
        <fullName evidence="1">Uncharacterized protein</fullName>
    </submittedName>
</protein>
<gene>
    <name evidence="1" type="ORF">RHMOL_Rhmol08G0322900</name>
</gene>
<name>A0ACC0MV54_RHOML</name>
<comment type="caution">
    <text evidence="1">The sequence shown here is derived from an EMBL/GenBank/DDBJ whole genome shotgun (WGS) entry which is preliminary data.</text>
</comment>
<keyword evidence="2" id="KW-1185">Reference proteome</keyword>
<proteinExistence type="predicted"/>
<evidence type="ECO:0000313" key="2">
    <source>
        <dbReference type="Proteomes" id="UP001062846"/>
    </source>
</evidence>
<accession>A0ACC0MV54</accession>
<organism evidence="1 2">
    <name type="scientific">Rhododendron molle</name>
    <name type="common">Chinese azalea</name>
    <name type="synonym">Azalea mollis</name>
    <dbReference type="NCBI Taxonomy" id="49168"/>
    <lineage>
        <taxon>Eukaryota</taxon>
        <taxon>Viridiplantae</taxon>
        <taxon>Streptophyta</taxon>
        <taxon>Embryophyta</taxon>
        <taxon>Tracheophyta</taxon>
        <taxon>Spermatophyta</taxon>
        <taxon>Magnoliopsida</taxon>
        <taxon>eudicotyledons</taxon>
        <taxon>Gunneridae</taxon>
        <taxon>Pentapetalae</taxon>
        <taxon>asterids</taxon>
        <taxon>Ericales</taxon>
        <taxon>Ericaceae</taxon>
        <taxon>Ericoideae</taxon>
        <taxon>Rhodoreae</taxon>
        <taxon>Rhododendron</taxon>
    </lineage>
</organism>
<dbReference type="EMBL" id="CM046395">
    <property type="protein sequence ID" value="KAI8544800.1"/>
    <property type="molecule type" value="Genomic_DNA"/>
</dbReference>
<dbReference type="Proteomes" id="UP001062846">
    <property type="component" value="Chromosome 8"/>
</dbReference>